<dbReference type="GO" id="GO:0009279">
    <property type="term" value="C:cell outer membrane"/>
    <property type="evidence" value="ECO:0007669"/>
    <property type="project" value="UniProtKB-SubCell"/>
</dbReference>
<evidence type="ECO:0000256" key="2">
    <source>
        <dbReference type="ARBA" id="ARBA00022448"/>
    </source>
</evidence>
<dbReference type="Gene3D" id="2.60.40.1120">
    <property type="entry name" value="Carboxypeptidase-like, regulatory domain"/>
    <property type="match status" value="1"/>
</dbReference>
<dbReference type="Gene3D" id="2.170.130.10">
    <property type="entry name" value="TonB-dependent receptor, plug domain"/>
    <property type="match status" value="1"/>
</dbReference>
<dbReference type="InterPro" id="IPR037066">
    <property type="entry name" value="Plug_dom_sf"/>
</dbReference>
<evidence type="ECO:0000256" key="4">
    <source>
        <dbReference type="ARBA" id="ARBA00022692"/>
    </source>
</evidence>
<accession>A0A9X0QF69</accession>
<reference evidence="8 9" key="1">
    <citation type="submission" date="2020-08" db="EMBL/GenBank/DDBJ databases">
        <title>Genomic Encyclopedia of Type Strains, Phase IV (KMG-V): Genome sequencing to study the core and pangenomes of soil and plant-associated prokaryotes.</title>
        <authorList>
            <person name="Whitman W."/>
        </authorList>
    </citation>
    <scope>NUCLEOTIDE SEQUENCE [LARGE SCALE GENOMIC DNA]</scope>
    <source>
        <strain evidence="8 9">X5P2</strain>
    </source>
</reference>
<evidence type="ECO:0000313" key="8">
    <source>
        <dbReference type="EMBL" id="MBB5329145.1"/>
    </source>
</evidence>
<comment type="subcellular location">
    <subcellularLocation>
        <location evidence="1">Cell outer membrane</location>
        <topology evidence="1">Multi-pass membrane protein</topology>
    </subcellularLocation>
</comment>
<evidence type="ECO:0000313" key="9">
    <source>
        <dbReference type="Proteomes" id="UP000535182"/>
    </source>
</evidence>
<dbReference type="Gene3D" id="2.40.170.20">
    <property type="entry name" value="TonB-dependent receptor, beta-barrel domain"/>
    <property type="match status" value="1"/>
</dbReference>
<dbReference type="SUPFAM" id="SSF49464">
    <property type="entry name" value="Carboxypeptidase regulatory domain-like"/>
    <property type="match status" value="1"/>
</dbReference>
<dbReference type="InterPro" id="IPR008969">
    <property type="entry name" value="CarboxyPept-like_regulatory"/>
</dbReference>
<evidence type="ECO:0000256" key="1">
    <source>
        <dbReference type="ARBA" id="ARBA00004571"/>
    </source>
</evidence>
<evidence type="ECO:0000256" key="3">
    <source>
        <dbReference type="ARBA" id="ARBA00022452"/>
    </source>
</evidence>
<comment type="caution">
    <text evidence="8">The sequence shown here is derived from an EMBL/GenBank/DDBJ whole genome shotgun (WGS) entry which is preliminary data.</text>
</comment>
<keyword evidence="2" id="KW-0813">Transport</keyword>
<evidence type="ECO:0000256" key="6">
    <source>
        <dbReference type="ARBA" id="ARBA00023237"/>
    </source>
</evidence>
<dbReference type="PANTHER" id="PTHR30069:SF46">
    <property type="entry name" value="OAR PROTEIN"/>
    <property type="match status" value="1"/>
</dbReference>
<gene>
    <name evidence="8" type="ORF">HDF14_002761</name>
</gene>
<sequence>MRPIDESPNTGRRLFNDVRFKPAVLFSSLFFLLLAATTAFGQYTTARLSGTVQDNSGAAVPGASVTVEQTGTGYQQQVKTGDAGEYLFPSLPIGDYQLTVSVAGFNTYVQKGIGLTVGQAASQKVILTVGAITQQVTVEANSNQVTTDDAAITQVIGQKSIESLPMNGRQAQQLVFLVPGAVDVTGQNCGVGCEGGILPGEQYAKVNGGGANGVYYLLDGVDYNDFYINANLPFPSPDALQEFNVQTDNMSAAYGNATGGVANVVTKSGTDQIHGDVFEYLRNYAMDARNYFADSPNPLKQNQFGGTIGGPILKGKLFYFGSYQGTRQNTAINGLNSQVPTQAERNGDFSALLPGTVLTNPNPNSPYQFNSNNQINPAAFDPTALYLLNHIPLPNAPQLGPNFLVYNGAPSIQNTDEYLAKIDFNIGKHHLSGHYFQLNYNIPIILPPTSNILEGNSETPQKLGLKNVSVVDIYTISPTLVLNSYFGWSSKTGLTQSAAPFSIADAGANIAQPTNFPATLNVDVSGGFIVGDQPATGTWDSSQISDREIVSFVRGKNEIQVGGEWSHIHMPMGNSYQADGNYSFGGNLSGNNLSDFMLGAASSFTQAGGLYLDFSGNEWSAFFQDTWHATSRLTVSAGIRWDPFSPYTDSEGRVGCFVPGAQSSRYPNSPAGLIFGGSNHDPGCPESSIYNNFGNVGPRFGFAYQLTSDAKTSLRGGIGYYYQAPNGVAFEDVVGIPPFAPIVNITNTNFTNPYSASGIANPFPGSFGPINPGPSATFPQGISFTEIFDRHFRLPQILSYNLTLERQFASNWFMRMEYVGNKGTHLGGTGDQESGLLQLNPSVYIPGQSTEDNIQQRRLYPNFGFIGSINSGVISNYNAGQIEVEKRLSYGLSFQTNYTWSHALNNFGPNGQEYLFGIGGINTCGCGRSLDYGPDAGDASNVFRLSGIYAFHHVPVNGITNQVVNGWNLTFITNWQSGFPFTSFAEDDNSFSAMGNDRPDITVANISQTKLSTTRSHAALINEWFNTADFVPNAIGSYGNIGKNSMRGPRLFTTDLALLKTGKVGERINYEFRAEFYNVFNNVNFGNPDFGLTDSNFGQISSAGDPRILQMALKLKF</sequence>
<dbReference type="Proteomes" id="UP000535182">
    <property type="component" value="Unassembled WGS sequence"/>
</dbReference>
<dbReference type="Pfam" id="PF25183">
    <property type="entry name" value="OMP_b-brl_4"/>
    <property type="match status" value="1"/>
</dbReference>
<dbReference type="Pfam" id="PF13620">
    <property type="entry name" value="CarboxypepD_reg"/>
    <property type="match status" value="1"/>
</dbReference>
<proteinExistence type="predicted"/>
<keyword evidence="9" id="KW-1185">Reference proteome</keyword>
<organism evidence="8 9">
    <name type="scientific">Tunturiibacter gelidiferens</name>
    <dbReference type="NCBI Taxonomy" id="3069689"/>
    <lineage>
        <taxon>Bacteria</taxon>
        <taxon>Pseudomonadati</taxon>
        <taxon>Acidobacteriota</taxon>
        <taxon>Terriglobia</taxon>
        <taxon>Terriglobales</taxon>
        <taxon>Acidobacteriaceae</taxon>
        <taxon>Tunturiibacter</taxon>
    </lineage>
</organism>
<evidence type="ECO:0000256" key="5">
    <source>
        <dbReference type="ARBA" id="ARBA00023136"/>
    </source>
</evidence>
<dbReference type="GO" id="GO:0015344">
    <property type="term" value="F:siderophore uptake transmembrane transporter activity"/>
    <property type="evidence" value="ECO:0007669"/>
    <property type="project" value="TreeGrafter"/>
</dbReference>
<dbReference type="InterPro" id="IPR039426">
    <property type="entry name" value="TonB-dep_rcpt-like"/>
</dbReference>
<feature type="domain" description="TonB-dependent transporter Oar-like beta-barrel" evidence="7">
    <location>
        <begin position="265"/>
        <end position="1110"/>
    </location>
</feature>
<dbReference type="InterPro" id="IPR057601">
    <property type="entry name" value="Oar-like_b-barrel"/>
</dbReference>
<name>A0A9X0QF69_9BACT</name>
<dbReference type="GO" id="GO:0044718">
    <property type="term" value="P:siderophore transmembrane transport"/>
    <property type="evidence" value="ECO:0007669"/>
    <property type="project" value="TreeGrafter"/>
</dbReference>
<dbReference type="AlphaFoldDB" id="A0A9X0QF69"/>
<keyword evidence="6" id="KW-0998">Cell outer membrane</keyword>
<keyword evidence="3" id="KW-1134">Transmembrane beta strand</keyword>
<dbReference type="InterPro" id="IPR036942">
    <property type="entry name" value="Beta-barrel_TonB_sf"/>
</dbReference>
<dbReference type="PANTHER" id="PTHR30069">
    <property type="entry name" value="TONB-DEPENDENT OUTER MEMBRANE RECEPTOR"/>
    <property type="match status" value="1"/>
</dbReference>
<dbReference type="SUPFAM" id="SSF56935">
    <property type="entry name" value="Porins"/>
    <property type="match status" value="1"/>
</dbReference>
<protein>
    <recommendedName>
        <fullName evidence="7">TonB-dependent transporter Oar-like beta-barrel domain-containing protein</fullName>
    </recommendedName>
</protein>
<evidence type="ECO:0000259" key="7">
    <source>
        <dbReference type="Pfam" id="PF25183"/>
    </source>
</evidence>
<keyword evidence="5" id="KW-0472">Membrane</keyword>
<dbReference type="EMBL" id="JACHEB010000005">
    <property type="protein sequence ID" value="MBB5329145.1"/>
    <property type="molecule type" value="Genomic_DNA"/>
</dbReference>
<keyword evidence="4" id="KW-0812">Transmembrane</keyword>
<dbReference type="RefSeq" id="WP_183977331.1">
    <property type="nucleotide sequence ID" value="NZ_JACHEB010000005.1"/>
</dbReference>